<sequence>MTLEPVKISDAEWEVMRVLWTLHAATAHEIAEILADKMDWKLATVKTLLGRLSKKEVIYSELDGKKFIYYPKVSESATVQSATENLFSHICAKKIGATIADLIDDAQLTAQDISAIQKALAAKTPVASIACDCIPGQCECRIHQIKHND</sequence>
<dbReference type="InterPro" id="IPR014071">
    <property type="entry name" value="Cu_transp_CopY/TcrY"/>
</dbReference>
<dbReference type="InterPro" id="IPR036390">
    <property type="entry name" value="WH_DNA-bd_sf"/>
</dbReference>
<dbReference type="GO" id="GO:0003677">
    <property type="term" value="F:DNA binding"/>
    <property type="evidence" value="ECO:0007669"/>
    <property type="project" value="UniProtKB-KW"/>
</dbReference>
<reference evidence="5 6" key="1">
    <citation type="submission" date="2014-12" db="EMBL/GenBank/DDBJ databases">
        <title>Draft genome sequences of 29 type strains of Enterococci.</title>
        <authorList>
            <person name="Zhong Z."/>
            <person name="Sun Z."/>
            <person name="Liu W."/>
            <person name="Zhang W."/>
            <person name="Zhang H."/>
        </authorList>
    </citation>
    <scope>NUCLEOTIDE SEQUENCE [LARGE SCALE GENOMIC DNA]</scope>
    <source>
        <strain evidence="5 6">DSM 21207</strain>
    </source>
</reference>
<keyword evidence="3" id="KW-0238">DNA-binding</keyword>
<organism evidence="5 6">
    <name type="scientific">Enterococcus canintestini</name>
    <dbReference type="NCBI Taxonomy" id="317010"/>
    <lineage>
        <taxon>Bacteria</taxon>
        <taxon>Bacillati</taxon>
        <taxon>Bacillota</taxon>
        <taxon>Bacilli</taxon>
        <taxon>Lactobacillales</taxon>
        <taxon>Enterococcaceae</taxon>
        <taxon>Enterococcus</taxon>
    </lineage>
</organism>
<evidence type="ECO:0000256" key="3">
    <source>
        <dbReference type="ARBA" id="ARBA00023125"/>
    </source>
</evidence>
<dbReference type="InterPro" id="IPR036388">
    <property type="entry name" value="WH-like_DNA-bd_sf"/>
</dbReference>
<name>A0A1L8R233_9ENTE</name>
<dbReference type="RefSeq" id="WP_071865749.1">
    <property type="nucleotide sequence ID" value="NZ_JBHLVQ010000001.1"/>
</dbReference>
<keyword evidence="4" id="KW-0804">Transcription</keyword>
<dbReference type="STRING" id="317010.RU96_GL001747"/>
<dbReference type="SUPFAM" id="SSF46785">
    <property type="entry name" value="Winged helix' DNA-binding domain"/>
    <property type="match status" value="1"/>
</dbReference>
<gene>
    <name evidence="5" type="ORF">RU96_GL001747</name>
</gene>
<evidence type="ECO:0000256" key="2">
    <source>
        <dbReference type="ARBA" id="ARBA00023015"/>
    </source>
</evidence>
<dbReference type="Pfam" id="PF03965">
    <property type="entry name" value="Penicillinase_R"/>
    <property type="match status" value="1"/>
</dbReference>
<accession>A0A1L8R233</accession>
<dbReference type="InterPro" id="IPR005650">
    <property type="entry name" value="BlaI_family"/>
</dbReference>
<evidence type="ECO:0000313" key="6">
    <source>
        <dbReference type="Proteomes" id="UP000182835"/>
    </source>
</evidence>
<dbReference type="AlphaFoldDB" id="A0A1L8R233"/>
<comment type="similarity">
    <text evidence="1">Belongs to the BlaI transcriptional regulatory family.</text>
</comment>
<keyword evidence="2" id="KW-0805">Transcription regulation</keyword>
<dbReference type="GO" id="GO:0045892">
    <property type="term" value="P:negative regulation of DNA-templated transcription"/>
    <property type="evidence" value="ECO:0007669"/>
    <property type="project" value="InterPro"/>
</dbReference>
<evidence type="ECO:0000256" key="1">
    <source>
        <dbReference type="ARBA" id="ARBA00011046"/>
    </source>
</evidence>
<evidence type="ECO:0000313" key="5">
    <source>
        <dbReference type="EMBL" id="OJG13820.1"/>
    </source>
</evidence>
<dbReference type="PIRSF" id="PIRSF019455">
    <property type="entry name" value="CopR_AtkY"/>
    <property type="match status" value="1"/>
</dbReference>
<proteinExistence type="inferred from homology"/>
<comment type="caution">
    <text evidence="5">The sequence shown here is derived from an EMBL/GenBank/DDBJ whole genome shotgun (WGS) entry which is preliminary data.</text>
</comment>
<evidence type="ECO:0000256" key="4">
    <source>
        <dbReference type="ARBA" id="ARBA00023163"/>
    </source>
</evidence>
<dbReference type="OrthoDB" id="1849040at2"/>
<dbReference type="NCBIfam" id="TIGR02698">
    <property type="entry name" value="CopY_TcrY"/>
    <property type="match status" value="1"/>
</dbReference>
<dbReference type="Gene3D" id="1.10.10.10">
    <property type="entry name" value="Winged helix-like DNA-binding domain superfamily/Winged helix DNA-binding domain"/>
    <property type="match status" value="1"/>
</dbReference>
<dbReference type="Proteomes" id="UP000182835">
    <property type="component" value="Unassembled WGS sequence"/>
</dbReference>
<dbReference type="EMBL" id="JXKG01000033">
    <property type="protein sequence ID" value="OJG13820.1"/>
    <property type="molecule type" value="Genomic_DNA"/>
</dbReference>
<protein>
    <submittedName>
        <fullName evidence="5">CopY/TcrY family copper transport repressor</fullName>
    </submittedName>
</protein>